<dbReference type="AlphaFoldDB" id="A0A0P7BKV6"/>
<gene>
    <name evidence="1" type="ORF">AFM12_11720</name>
</gene>
<protein>
    <recommendedName>
        <fullName evidence="3">DUF5723 domain-containing protein</fullName>
    </recommendedName>
</protein>
<comment type="caution">
    <text evidence="1">The sequence shown here is derived from an EMBL/GenBank/DDBJ whole genome shotgun (WGS) entry which is preliminary data.</text>
</comment>
<evidence type="ECO:0008006" key="3">
    <source>
        <dbReference type="Google" id="ProtNLM"/>
    </source>
</evidence>
<proteinExistence type="predicted"/>
<dbReference type="Proteomes" id="UP000050454">
    <property type="component" value="Unassembled WGS sequence"/>
</dbReference>
<accession>A0A0P7BKV6</accession>
<evidence type="ECO:0000313" key="2">
    <source>
        <dbReference type="Proteomes" id="UP000050454"/>
    </source>
</evidence>
<keyword evidence="2" id="KW-1185">Reference proteome</keyword>
<name>A0A0P7BKV6_9BACT</name>
<reference evidence="1 2" key="1">
    <citation type="submission" date="2015-07" db="EMBL/GenBank/DDBJ databases">
        <title>The draft genome sequence of Leadbetterella sp. JN14-9.</title>
        <authorList>
            <person name="Liu Y."/>
            <person name="Du J."/>
            <person name="Shao Z."/>
        </authorList>
    </citation>
    <scope>NUCLEOTIDE SEQUENCE [LARGE SCALE GENOMIC DNA]</scope>
    <source>
        <strain evidence="1 2">JN14-9</strain>
    </source>
</reference>
<dbReference type="EMBL" id="LGTQ01000009">
    <property type="protein sequence ID" value="KPM47895.1"/>
    <property type="molecule type" value="Genomic_DNA"/>
</dbReference>
<organism evidence="1 2">
    <name type="scientific">Jiulongibacter sediminis</name>
    <dbReference type="NCBI Taxonomy" id="1605367"/>
    <lineage>
        <taxon>Bacteria</taxon>
        <taxon>Pseudomonadati</taxon>
        <taxon>Bacteroidota</taxon>
        <taxon>Cytophagia</taxon>
        <taxon>Cytophagales</taxon>
        <taxon>Leadbetterellaceae</taxon>
        <taxon>Jiulongibacter</taxon>
    </lineage>
</organism>
<evidence type="ECO:0000313" key="1">
    <source>
        <dbReference type="EMBL" id="KPM47895.1"/>
    </source>
</evidence>
<dbReference type="STRING" id="1605367.AFM12_11720"/>
<sequence>MGNAMTALPNELSFFYNPAGLSFAEQNYVNSSFDSRFDIAGLSTASLSASFQTSGLTIAAGAERFGDRLYNENKAGLAVSKNTGLVSIGIKASYLGSYAENITSSATLLTEFGVMAKLHSQVNMGFHAQNLTGARLVDGQKLPTTLRLGLAFLPIKQVAISAETAYTLQHKPFFRAGLEYAMKENLFLRTGINTQIKTNHFGIGYAYKQWQIDYAANTHPALGLSHHISLNLRWQKK</sequence>